<evidence type="ECO:0000313" key="14">
    <source>
        <dbReference type="EMBL" id="CAD7649660.1"/>
    </source>
</evidence>
<evidence type="ECO:0000256" key="2">
    <source>
        <dbReference type="ARBA" id="ARBA00022448"/>
    </source>
</evidence>
<dbReference type="SUPFAM" id="SSF81324">
    <property type="entry name" value="Voltage-gated potassium channels"/>
    <property type="match status" value="1"/>
</dbReference>
<evidence type="ECO:0000256" key="3">
    <source>
        <dbReference type="ARBA" id="ARBA00022475"/>
    </source>
</evidence>
<dbReference type="OrthoDB" id="8879391at2759"/>
<dbReference type="PRINTS" id="PR00169">
    <property type="entry name" value="KCHANNEL"/>
</dbReference>
<protein>
    <submittedName>
        <fullName evidence="14">Uncharacterized protein</fullName>
    </submittedName>
</protein>
<evidence type="ECO:0000256" key="6">
    <source>
        <dbReference type="ARBA" id="ARBA00022989"/>
    </source>
</evidence>
<comment type="catalytic activity">
    <reaction evidence="10">
        <text>K(+)(in) = K(+)(out)</text>
        <dbReference type="Rhea" id="RHEA:29463"/>
        <dbReference type="ChEBI" id="CHEBI:29103"/>
    </reaction>
</comment>
<evidence type="ECO:0000256" key="9">
    <source>
        <dbReference type="ARBA" id="ARBA00023303"/>
    </source>
</evidence>
<evidence type="ECO:0000256" key="4">
    <source>
        <dbReference type="ARBA" id="ARBA00022692"/>
    </source>
</evidence>
<dbReference type="InterPro" id="IPR027359">
    <property type="entry name" value="Volt_channel_dom_sf"/>
</dbReference>
<dbReference type="Gene3D" id="6.10.140.1910">
    <property type="match status" value="1"/>
</dbReference>
<dbReference type="AlphaFoldDB" id="A0A7R9LXD8"/>
<dbReference type="InterPro" id="IPR003937">
    <property type="entry name" value="K_chnl_volt-dep_KCNQ"/>
</dbReference>
<keyword evidence="2" id="KW-0813">Transport</keyword>
<dbReference type="GO" id="GO:0005249">
    <property type="term" value="F:voltage-gated potassium channel activity"/>
    <property type="evidence" value="ECO:0007669"/>
    <property type="project" value="InterPro"/>
</dbReference>
<feature type="domain" description="Ion transport" evidence="12">
    <location>
        <begin position="123"/>
        <end position="330"/>
    </location>
</feature>
<feature type="transmembrane region" description="Helical" evidence="11">
    <location>
        <begin position="305"/>
        <end position="331"/>
    </location>
</feature>
<evidence type="ECO:0000259" key="13">
    <source>
        <dbReference type="Pfam" id="PF03520"/>
    </source>
</evidence>
<keyword evidence="15" id="KW-1185">Reference proteome</keyword>
<dbReference type="InterPro" id="IPR005821">
    <property type="entry name" value="Ion_trans_dom"/>
</dbReference>
<keyword evidence="5" id="KW-0630">Potassium</keyword>
<feature type="non-terminal residue" evidence="14">
    <location>
        <position position="1"/>
    </location>
</feature>
<keyword evidence="4 11" id="KW-0812">Transmembrane</keyword>
<evidence type="ECO:0000256" key="8">
    <source>
        <dbReference type="ARBA" id="ARBA00023136"/>
    </source>
</evidence>
<feature type="transmembrane region" description="Helical" evidence="11">
    <location>
        <begin position="180"/>
        <end position="197"/>
    </location>
</feature>
<dbReference type="PANTHER" id="PTHR47735:SF9">
    <property type="entry name" value="POTASSIUM VOLTAGE-GATED CHANNEL SUBFAMILY KQT MEMBER 4-LIKE ISOFORM X1"/>
    <property type="match status" value="1"/>
</dbReference>
<evidence type="ECO:0000259" key="12">
    <source>
        <dbReference type="Pfam" id="PF00520"/>
    </source>
</evidence>
<proteinExistence type="predicted"/>
<evidence type="ECO:0000256" key="1">
    <source>
        <dbReference type="ARBA" id="ARBA00004651"/>
    </source>
</evidence>
<dbReference type="Gene3D" id="1.20.120.350">
    <property type="entry name" value="Voltage-gated potassium channels. Chain C"/>
    <property type="match status" value="1"/>
</dbReference>
<evidence type="ECO:0000256" key="5">
    <source>
        <dbReference type="ARBA" id="ARBA00022958"/>
    </source>
</evidence>
<dbReference type="PRINTS" id="PR01459">
    <property type="entry name" value="KCNQCHANNEL"/>
</dbReference>
<evidence type="ECO:0000256" key="7">
    <source>
        <dbReference type="ARBA" id="ARBA00023065"/>
    </source>
</evidence>
<dbReference type="EMBL" id="OC918570">
    <property type="protein sequence ID" value="CAD7649660.1"/>
    <property type="molecule type" value="Genomic_DNA"/>
</dbReference>
<evidence type="ECO:0000256" key="10">
    <source>
        <dbReference type="ARBA" id="ARBA00034430"/>
    </source>
</evidence>
<feature type="transmembrane region" description="Helical" evidence="11">
    <location>
        <begin position="245"/>
        <end position="266"/>
    </location>
</feature>
<dbReference type="InterPro" id="IPR013821">
    <property type="entry name" value="K_chnl_volt-dep_KCNQ_C"/>
</dbReference>
<keyword evidence="6 11" id="KW-1133">Transmembrane helix</keyword>
<gene>
    <name evidence="14" type="ORF">ONB1V03_LOCUS7402</name>
</gene>
<evidence type="ECO:0000313" key="15">
    <source>
        <dbReference type="Proteomes" id="UP000728032"/>
    </source>
</evidence>
<feature type="transmembrane region" description="Helical" evidence="11">
    <location>
        <begin position="135"/>
        <end position="153"/>
    </location>
</feature>
<comment type="subcellular location">
    <subcellularLocation>
        <location evidence="1">Cell membrane</location>
        <topology evidence="1">Multi-pass membrane protein</topology>
    </subcellularLocation>
</comment>
<evidence type="ECO:0000256" key="11">
    <source>
        <dbReference type="SAM" id="Phobius"/>
    </source>
</evidence>
<keyword evidence="3" id="KW-1003">Cell membrane</keyword>
<dbReference type="Pfam" id="PF03520">
    <property type="entry name" value="KCNQ_channel"/>
    <property type="match status" value="1"/>
</dbReference>
<keyword evidence="7" id="KW-0406">Ion transport</keyword>
<name>A0A7R9LXD8_9ACAR</name>
<keyword evidence="9" id="KW-0407">Ion channel</keyword>
<dbReference type="Proteomes" id="UP000728032">
    <property type="component" value="Unassembled WGS sequence"/>
</dbReference>
<sequence>AELDPTMLNRVQREYLSQQSTTSPPISLYQTKRNSVVVLNKDTGVPQIVIQKNANGFDLSNVQTFNNTSAYTKRKILAMLQEVNNKRTIRECRQSDEELGSVLGMHTYFNQKTKNYKQKYMVYNFLNYPKGALRFLYLLEKVIIIWFSGEFIIRMWSSSCKNQYQGWSGKIKYLSVPSRLMDVIVITLSLVVLTINPSSGHEVFAASAFRGFHRFFQVLQILTLNKQLQPWKVLSSVIYDQREQLFIIFYIEFIVLCILAYISYIVEKDENHQFDSIAEAMWWALVTLSTVGYGDKVPMTWLGKLISSLFTVLGVAIFALPAGIIGTGLALKVEEEERNQQRKKKKVAAAILIQCMWRCYKANANYVAVSSFFKHKPMDLFKKHDYENIANKFVRLTKFFIAKQRFKELLRPLDIKNVLQSYKDGQLDVMNKVKLIQRSVDSIVRKIGANEQRIYGANTCLERKIERLEVTLMAIMARVDSQLPVMEGISRRLIRSEQFVDYVLDSQSSGTATDGRQSCSNFVNNTNSYSNNKFCDNSMSLRRNSV</sequence>
<dbReference type="PANTHER" id="PTHR47735">
    <property type="entry name" value="POTASSIUM VOLTAGE-GATED CHANNEL SUBFAMILY KQT MEMBER 4"/>
    <property type="match status" value="1"/>
</dbReference>
<dbReference type="Gene3D" id="1.10.287.70">
    <property type="match status" value="1"/>
</dbReference>
<keyword evidence="8 11" id="KW-0472">Membrane</keyword>
<reference evidence="14" key="1">
    <citation type="submission" date="2020-11" db="EMBL/GenBank/DDBJ databases">
        <authorList>
            <person name="Tran Van P."/>
        </authorList>
    </citation>
    <scope>NUCLEOTIDE SEQUENCE</scope>
</reference>
<organism evidence="14">
    <name type="scientific">Oppiella nova</name>
    <dbReference type="NCBI Taxonomy" id="334625"/>
    <lineage>
        <taxon>Eukaryota</taxon>
        <taxon>Metazoa</taxon>
        <taxon>Ecdysozoa</taxon>
        <taxon>Arthropoda</taxon>
        <taxon>Chelicerata</taxon>
        <taxon>Arachnida</taxon>
        <taxon>Acari</taxon>
        <taxon>Acariformes</taxon>
        <taxon>Sarcoptiformes</taxon>
        <taxon>Oribatida</taxon>
        <taxon>Brachypylina</taxon>
        <taxon>Oppioidea</taxon>
        <taxon>Oppiidae</taxon>
        <taxon>Oppiella</taxon>
    </lineage>
</organism>
<feature type="domain" description="Potassium channel voltage dependent KCNQ C-terminal" evidence="13">
    <location>
        <begin position="392"/>
        <end position="487"/>
    </location>
</feature>
<dbReference type="EMBL" id="CAJPVJ010003745">
    <property type="protein sequence ID" value="CAG2167908.1"/>
    <property type="molecule type" value="Genomic_DNA"/>
</dbReference>
<dbReference type="Pfam" id="PF00520">
    <property type="entry name" value="Ion_trans"/>
    <property type="match status" value="1"/>
</dbReference>
<accession>A0A7R9LXD8</accession>
<dbReference type="GO" id="GO:0008076">
    <property type="term" value="C:voltage-gated potassium channel complex"/>
    <property type="evidence" value="ECO:0007669"/>
    <property type="project" value="TreeGrafter"/>
</dbReference>